<dbReference type="PANTHER" id="PTHR43353:SF5">
    <property type="entry name" value="SUCCINATE-SEMIALDEHYDE DEHYDROGENASE, MITOCHONDRIAL"/>
    <property type="match status" value="1"/>
</dbReference>
<dbReference type="SUPFAM" id="SSF53720">
    <property type="entry name" value="ALDH-like"/>
    <property type="match status" value="1"/>
</dbReference>
<dbReference type="GO" id="GO:0009450">
    <property type="term" value="P:gamma-aminobutyric acid catabolic process"/>
    <property type="evidence" value="ECO:0007669"/>
    <property type="project" value="TreeGrafter"/>
</dbReference>
<gene>
    <name evidence="3" type="ORF">F7731_10730</name>
</gene>
<dbReference type="InterPro" id="IPR016161">
    <property type="entry name" value="Ald_DH/histidinol_DH"/>
</dbReference>
<proteinExistence type="predicted"/>
<comment type="caution">
    <text evidence="3">The sequence shown here is derived from an EMBL/GenBank/DDBJ whole genome shotgun (WGS) entry which is preliminary data.</text>
</comment>
<dbReference type="Proteomes" id="UP000481030">
    <property type="component" value="Unassembled WGS sequence"/>
</dbReference>
<dbReference type="Gene3D" id="3.40.605.10">
    <property type="entry name" value="Aldehyde Dehydrogenase, Chain A, domain 1"/>
    <property type="match status" value="1"/>
</dbReference>
<evidence type="ECO:0000259" key="2">
    <source>
        <dbReference type="Pfam" id="PF00171"/>
    </source>
</evidence>
<keyword evidence="1" id="KW-0560">Oxidoreductase</keyword>
<dbReference type="AlphaFoldDB" id="A0A6L3V6E7"/>
<dbReference type="FunFam" id="3.40.605.10:FF:000063">
    <property type="entry name" value="Succinate-semialdehyde dehydrogenase, mitochondrial"/>
    <property type="match status" value="1"/>
</dbReference>
<keyword evidence="4" id="KW-1185">Reference proteome</keyword>
<evidence type="ECO:0000256" key="1">
    <source>
        <dbReference type="ARBA" id="ARBA00023002"/>
    </source>
</evidence>
<feature type="domain" description="Aldehyde dehydrogenase" evidence="2">
    <location>
        <begin position="2"/>
        <end position="183"/>
    </location>
</feature>
<dbReference type="GO" id="GO:0004777">
    <property type="term" value="F:succinate-semialdehyde dehydrogenase (NAD+) activity"/>
    <property type="evidence" value="ECO:0007669"/>
    <property type="project" value="TreeGrafter"/>
</dbReference>
<dbReference type="PANTHER" id="PTHR43353">
    <property type="entry name" value="SUCCINATE-SEMIALDEHYDE DEHYDROGENASE, MITOCHONDRIAL"/>
    <property type="match status" value="1"/>
</dbReference>
<dbReference type="InterPro" id="IPR016162">
    <property type="entry name" value="Ald_DH_N"/>
</dbReference>
<evidence type="ECO:0000313" key="4">
    <source>
        <dbReference type="Proteomes" id="UP000481030"/>
    </source>
</evidence>
<organism evidence="3 4">
    <name type="scientific">Cytobacillus depressus</name>
    <dbReference type="NCBI Taxonomy" id="1602942"/>
    <lineage>
        <taxon>Bacteria</taxon>
        <taxon>Bacillati</taxon>
        <taxon>Bacillota</taxon>
        <taxon>Bacilli</taxon>
        <taxon>Bacillales</taxon>
        <taxon>Bacillaceae</taxon>
        <taxon>Cytobacillus</taxon>
    </lineage>
</organism>
<dbReference type="InterPro" id="IPR015590">
    <property type="entry name" value="Aldehyde_DH_dom"/>
</dbReference>
<dbReference type="OrthoDB" id="9762913at2"/>
<protein>
    <submittedName>
        <fullName evidence="3">Aldehyde dehydrogenase family protein</fullName>
    </submittedName>
</protein>
<accession>A0A6L3V6E7</accession>
<dbReference type="RefSeq" id="WP_151534771.1">
    <property type="nucleotide sequence ID" value="NZ_WBOS01000003.1"/>
</dbReference>
<reference evidence="3 4" key="1">
    <citation type="journal article" date="2016" name="Antonie Van Leeuwenhoek">
        <title>Bacillus depressus sp. nov., isolated from soil of a sunflower field.</title>
        <authorList>
            <person name="Wei X."/>
            <person name="Xin D."/>
            <person name="Xin Y."/>
            <person name="Zhang H."/>
            <person name="Wang T."/>
            <person name="Zhang J."/>
        </authorList>
    </citation>
    <scope>NUCLEOTIDE SEQUENCE [LARGE SCALE GENOMIC DNA]</scope>
    <source>
        <strain evidence="3 4">BZ1</strain>
    </source>
</reference>
<dbReference type="EMBL" id="WBOS01000003">
    <property type="protein sequence ID" value="KAB2336814.1"/>
    <property type="molecule type" value="Genomic_DNA"/>
</dbReference>
<evidence type="ECO:0000313" key="3">
    <source>
        <dbReference type="EMBL" id="KAB2336814.1"/>
    </source>
</evidence>
<sequence length="186" mass="20710">MTSARTAFKTWKKTTGNERSNYLEKVVHLMREKMTQLAETITKENGKPLKQATNEVNSAINYLKWYAEEAKRIYGDTIPASHLDKHLMVIRQPVGICAAITPWTFPMSMITRKIAPAIAAGCTVVLKPALETPLSAIMVFECFHKAGLPKGVVNLVIGPAEEIGQEMTSNHDVRKISFIGIRDTQL</sequence>
<dbReference type="InterPro" id="IPR050740">
    <property type="entry name" value="Aldehyde_DH_Superfamily"/>
</dbReference>
<dbReference type="Pfam" id="PF00171">
    <property type="entry name" value="Aldedh"/>
    <property type="match status" value="1"/>
</dbReference>
<name>A0A6L3V6E7_9BACI</name>